<dbReference type="InterPro" id="IPR001148">
    <property type="entry name" value="CA_dom"/>
</dbReference>
<keyword evidence="7" id="KW-0732">Signal</keyword>
<evidence type="ECO:0000256" key="3">
    <source>
        <dbReference type="ARBA" id="ARBA00022723"/>
    </source>
</evidence>
<dbReference type="GO" id="GO:0004089">
    <property type="term" value="F:carbonate dehydratase activity"/>
    <property type="evidence" value="ECO:0007669"/>
    <property type="project" value="UniProtKB-EC"/>
</dbReference>
<dbReference type="InterPro" id="IPR023561">
    <property type="entry name" value="Carbonic_anhydrase_a-class"/>
</dbReference>
<evidence type="ECO:0000256" key="7">
    <source>
        <dbReference type="SAM" id="SignalP"/>
    </source>
</evidence>
<feature type="signal peptide" evidence="7">
    <location>
        <begin position="1"/>
        <end position="26"/>
    </location>
</feature>
<dbReference type="GO" id="GO:0008270">
    <property type="term" value="F:zinc ion binding"/>
    <property type="evidence" value="ECO:0007669"/>
    <property type="project" value="InterPro"/>
</dbReference>
<gene>
    <name evidence="9" type="primary">CAH6</name>
</gene>
<evidence type="ECO:0000256" key="4">
    <source>
        <dbReference type="ARBA" id="ARBA00022833"/>
    </source>
</evidence>
<dbReference type="PANTHER" id="PTHR18952">
    <property type="entry name" value="CARBONIC ANHYDRASE"/>
    <property type="match status" value="1"/>
</dbReference>
<comment type="similarity">
    <text evidence="1">Belongs to the alpha-carbonic anhydrase family.</text>
</comment>
<keyword evidence="3" id="KW-0479">Metal-binding</keyword>
<dbReference type="SMART" id="SM01057">
    <property type="entry name" value="Carb_anhydrase"/>
    <property type="match status" value="1"/>
</dbReference>
<name>C1BPN9_CALRO</name>
<evidence type="ECO:0000256" key="6">
    <source>
        <dbReference type="ARBA" id="ARBA00048348"/>
    </source>
</evidence>
<dbReference type="AlphaFoldDB" id="C1BPN9"/>
<reference evidence="9" key="1">
    <citation type="submission" date="2009-03" db="EMBL/GenBank/DDBJ databases">
        <title>Caligus rogercresseyi ESTs and full-length cDNAs.</title>
        <authorList>
            <person name="Yasuike M."/>
            <person name="von Schalburg K."/>
            <person name="Cooper G."/>
            <person name="Leong J."/>
            <person name="Jones S.R.M."/>
            <person name="Koop B.F."/>
        </authorList>
    </citation>
    <scope>NUCLEOTIDE SEQUENCE</scope>
    <source>
        <tissue evidence="9">Whole body</tissue>
    </source>
</reference>
<evidence type="ECO:0000313" key="9">
    <source>
        <dbReference type="EMBL" id="ACO10992.1"/>
    </source>
</evidence>
<keyword evidence="4" id="KW-0862">Zinc</keyword>
<protein>
    <recommendedName>
        <fullName evidence="2">carbonic anhydrase</fullName>
        <ecNumber evidence="2">4.2.1.1</ecNumber>
    </recommendedName>
</protein>
<evidence type="ECO:0000259" key="8">
    <source>
        <dbReference type="PROSITE" id="PS51144"/>
    </source>
</evidence>
<dbReference type="SUPFAM" id="SSF51069">
    <property type="entry name" value="Carbonic anhydrase"/>
    <property type="match status" value="1"/>
</dbReference>
<dbReference type="Gene3D" id="3.10.200.10">
    <property type="entry name" value="Alpha carbonic anhydrase"/>
    <property type="match status" value="1"/>
</dbReference>
<evidence type="ECO:0000256" key="5">
    <source>
        <dbReference type="ARBA" id="ARBA00023239"/>
    </source>
</evidence>
<dbReference type="PROSITE" id="PS51144">
    <property type="entry name" value="ALPHA_CA_2"/>
    <property type="match status" value="1"/>
</dbReference>
<feature type="chain" id="PRO_5002907514" description="carbonic anhydrase" evidence="7">
    <location>
        <begin position="27"/>
        <end position="296"/>
    </location>
</feature>
<dbReference type="InterPro" id="IPR036398">
    <property type="entry name" value="CA_dom_sf"/>
</dbReference>
<dbReference type="Pfam" id="PF00194">
    <property type="entry name" value="Carb_anhydrase"/>
    <property type="match status" value="1"/>
</dbReference>
<sequence length="296" mass="32932">MTSSINYLGTTLGLIALATLLSQVDAGGVIIDLDKIPVSSTAQAETPNKPYWDSFNVLKICNSGTKQSPIDINEELAEPGPFSTISYDIYDTLLNFVMKNDGNTVKAYLKDTKDIPSIKFRGYQYEFSHFLFHWGGDNTVGSEHLLDGIAAPLEVQPVHFNSANEKTFEEALAKKETILVLGALFDIIPCSVTAFEPLINTLEDVVSPGSEAEFTGLKLEDLLPTDKNKVFVYQGSLTMPRCEEGVEWVVFKQKSYISQEQLEKFRGLKNSQGTPMSNNYRSVSKLNDRTVFRFSK</sequence>
<feature type="domain" description="Alpha-carbonic anhydrase" evidence="8">
    <location>
        <begin position="39"/>
        <end position="295"/>
    </location>
</feature>
<dbReference type="CDD" id="cd00326">
    <property type="entry name" value="alpha_CA"/>
    <property type="match status" value="1"/>
</dbReference>
<proteinExistence type="evidence at transcript level"/>
<evidence type="ECO:0000256" key="1">
    <source>
        <dbReference type="ARBA" id="ARBA00010718"/>
    </source>
</evidence>
<evidence type="ECO:0000256" key="2">
    <source>
        <dbReference type="ARBA" id="ARBA00012925"/>
    </source>
</evidence>
<accession>C1BPN9</accession>
<organism evidence="9">
    <name type="scientific">Caligus rogercresseyi</name>
    <name type="common">Sea louse</name>
    <dbReference type="NCBI Taxonomy" id="217165"/>
    <lineage>
        <taxon>Eukaryota</taxon>
        <taxon>Metazoa</taxon>
        <taxon>Ecdysozoa</taxon>
        <taxon>Arthropoda</taxon>
        <taxon>Crustacea</taxon>
        <taxon>Multicrustacea</taxon>
        <taxon>Hexanauplia</taxon>
        <taxon>Copepoda</taxon>
        <taxon>Siphonostomatoida</taxon>
        <taxon>Caligidae</taxon>
        <taxon>Caligus</taxon>
    </lineage>
</organism>
<comment type="catalytic activity">
    <reaction evidence="6">
        <text>hydrogencarbonate + H(+) = CO2 + H2O</text>
        <dbReference type="Rhea" id="RHEA:10748"/>
        <dbReference type="ChEBI" id="CHEBI:15377"/>
        <dbReference type="ChEBI" id="CHEBI:15378"/>
        <dbReference type="ChEBI" id="CHEBI:16526"/>
        <dbReference type="ChEBI" id="CHEBI:17544"/>
        <dbReference type="EC" id="4.2.1.1"/>
    </reaction>
</comment>
<keyword evidence="5" id="KW-0456">Lyase</keyword>
<dbReference type="EC" id="4.2.1.1" evidence="2"/>
<dbReference type="EMBL" id="BT076568">
    <property type="protein sequence ID" value="ACO10992.1"/>
    <property type="molecule type" value="mRNA"/>
</dbReference>
<dbReference type="PANTHER" id="PTHR18952:SF265">
    <property type="entry name" value="CARBONIC ANHYDRASE"/>
    <property type="match status" value="1"/>
</dbReference>